<evidence type="ECO:0000313" key="10">
    <source>
        <dbReference type="EMBL" id="SMF83015.1"/>
    </source>
</evidence>
<sequence>MKNPLTAPSIPLVCLVATLYHTTAKSEETESQETKSEVERMSVSGTRVQKTEAEEVSKIEIRAEEAELVAPSGDVAQVPKLFPGTVARPQDSEVSIRGSDKNDTLYFIDDLQAPNLFEPISGTSVIPSKAIDTLTFVPGNFDSEYGNSTAGVIKLETRGEAIVEPYSEFRLNTPIYVSAYHEQALGQNSSMIASARKSILEPFVNAAPLDEGTVLLPYFQDAYLQHFYGDDKISIKSRYVHSRSGAEVKVFTDRSQETDGTSEFNFANGYDLFGFDIQTSIGSANVEVDPYFSSSGTEFSVGDIFFNIDVNTITVPIRSQIQLADRINLYLGVQTIYRDFVLDAQVPDTTQQGPFSDPETAPKIALNVDASQREDAAWASFEFGVGRFILTPSFRLFSQTNIDKGGVDPRFVGRVFLTDTQTAKFGVGRYSQSPGPEQLDPDYGNENLGWIRSTHYSVGLESIVSNYWTSDFQIFYKEWDDDILDDPVNRFIADTTRNSQGLEWFFRYGDGSDLFGWLSYTYSETKEIRGEGAKEIFSDTDSTHVLHLVANYKLSPTFQLGGRFKHQTGYVYTPIDTVWYQANVDTYLPEENPELVNSERVPDTTSVSVFAQQTFEYTSWDLVLRYGFEEYQFRKSSPNIQYNYDYTKKEYTAGLPVIPFIEVRAIL</sequence>
<name>A0A1Y6CQA6_9BACT</name>
<keyword evidence="3" id="KW-1134">Transmembrane beta strand</keyword>
<feature type="compositionally biased region" description="Basic and acidic residues" evidence="8">
    <location>
        <begin position="24"/>
        <end position="40"/>
    </location>
</feature>
<dbReference type="InterPro" id="IPR039426">
    <property type="entry name" value="TonB-dep_rcpt-like"/>
</dbReference>
<dbReference type="Pfam" id="PF07715">
    <property type="entry name" value="Plug"/>
    <property type="match status" value="1"/>
</dbReference>
<organism evidence="10 11">
    <name type="scientific">Pseudobacteriovorax antillogorgiicola</name>
    <dbReference type="NCBI Taxonomy" id="1513793"/>
    <lineage>
        <taxon>Bacteria</taxon>
        <taxon>Pseudomonadati</taxon>
        <taxon>Bdellovibrionota</taxon>
        <taxon>Oligoflexia</taxon>
        <taxon>Oligoflexales</taxon>
        <taxon>Pseudobacteriovoracaceae</taxon>
        <taxon>Pseudobacteriovorax</taxon>
    </lineage>
</organism>
<evidence type="ECO:0000256" key="2">
    <source>
        <dbReference type="ARBA" id="ARBA00022448"/>
    </source>
</evidence>
<dbReference type="GO" id="GO:0044718">
    <property type="term" value="P:siderophore transmembrane transport"/>
    <property type="evidence" value="ECO:0007669"/>
    <property type="project" value="TreeGrafter"/>
</dbReference>
<dbReference type="InterPro" id="IPR037066">
    <property type="entry name" value="Plug_dom_sf"/>
</dbReference>
<keyword evidence="11" id="KW-1185">Reference proteome</keyword>
<evidence type="ECO:0000256" key="1">
    <source>
        <dbReference type="ARBA" id="ARBA00004571"/>
    </source>
</evidence>
<evidence type="ECO:0000256" key="4">
    <source>
        <dbReference type="ARBA" id="ARBA00022692"/>
    </source>
</evidence>
<dbReference type="PANTHER" id="PTHR30069:SF29">
    <property type="entry name" value="HEMOGLOBIN AND HEMOGLOBIN-HAPTOGLOBIN-BINDING PROTEIN 1-RELATED"/>
    <property type="match status" value="1"/>
</dbReference>
<dbReference type="Gene3D" id="2.40.170.20">
    <property type="entry name" value="TonB-dependent receptor, beta-barrel domain"/>
    <property type="match status" value="1"/>
</dbReference>
<dbReference type="STRING" id="1513793.SAMN06296036_1448"/>
<reference evidence="11" key="1">
    <citation type="submission" date="2017-04" db="EMBL/GenBank/DDBJ databases">
        <authorList>
            <person name="Varghese N."/>
            <person name="Submissions S."/>
        </authorList>
    </citation>
    <scope>NUCLEOTIDE SEQUENCE [LARGE SCALE GENOMIC DNA]</scope>
    <source>
        <strain evidence="11">RKEM611</strain>
    </source>
</reference>
<evidence type="ECO:0000256" key="5">
    <source>
        <dbReference type="ARBA" id="ARBA00022729"/>
    </source>
</evidence>
<dbReference type="SUPFAM" id="SSF56935">
    <property type="entry name" value="Porins"/>
    <property type="match status" value="1"/>
</dbReference>
<evidence type="ECO:0000259" key="9">
    <source>
        <dbReference type="Pfam" id="PF07715"/>
    </source>
</evidence>
<keyword evidence="4" id="KW-0812">Transmembrane</keyword>
<proteinExistence type="predicted"/>
<dbReference type="GO" id="GO:0015344">
    <property type="term" value="F:siderophore uptake transmembrane transporter activity"/>
    <property type="evidence" value="ECO:0007669"/>
    <property type="project" value="TreeGrafter"/>
</dbReference>
<dbReference type="Gene3D" id="2.170.130.10">
    <property type="entry name" value="TonB-dependent receptor, plug domain"/>
    <property type="match status" value="1"/>
</dbReference>
<dbReference type="GO" id="GO:0009279">
    <property type="term" value="C:cell outer membrane"/>
    <property type="evidence" value="ECO:0007669"/>
    <property type="project" value="UniProtKB-SubCell"/>
</dbReference>
<dbReference type="Proteomes" id="UP000192907">
    <property type="component" value="Unassembled WGS sequence"/>
</dbReference>
<dbReference type="EMBL" id="FWZT01000044">
    <property type="protein sequence ID" value="SMF83015.1"/>
    <property type="molecule type" value="Genomic_DNA"/>
</dbReference>
<evidence type="ECO:0000256" key="8">
    <source>
        <dbReference type="SAM" id="MobiDB-lite"/>
    </source>
</evidence>
<dbReference type="InterPro" id="IPR012910">
    <property type="entry name" value="Plug_dom"/>
</dbReference>
<evidence type="ECO:0000256" key="3">
    <source>
        <dbReference type="ARBA" id="ARBA00022452"/>
    </source>
</evidence>
<gene>
    <name evidence="10" type="ORF">SAMN06296036_1448</name>
</gene>
<dbReference type="RefSeq" id="WP_132326244.1">
    <property type="nucleotide sequence ID" value="NZ_FWZT01000044.1"/>
</dbReference>
<keyword evidence="6" id="KW-0472">Membrane</keyword>
<dbReference type="AlphaFoldDB" id="A0A1Y6CQA6"/>
<comment type="subcellular location">
    <subcellularLocation>
        <location evidence="1">Cell outer membrane</location>
        <topology evidence="1">Multi-pass membrane protein</topology>
    </subcellularLocation>
</comment>
<keyword evidence="5" id="KW-0732">Signal</keyword>
<protein>
    <submittedName>
        <fullName evidence="10">Outer membrane transport energization protein TonB</fullName>
    </submittedName>
</protein>
<evidence type="ECO:0000313" key="11">
    <source>
        <dbReference type="Proteomes" id="UP000192907"/>
    </source>
</evidence>
<dbReference type="InterPro" id="IPR036942">
    <property type="entry name" value="Beta-barrel_TonB_sf"/>
</dbReference>
<evidence type="ECO:0000256" key="7">
    <source>
        <dbReference type="ARBA" id="ARBA00023237"/>
    </source>
</evidence>
<evidence type="ECO:0000256" key="6">
    <source>
        <dbReference type="ARBA" id="ARBA00023136"/>
    </source>
</evidence>
<feature type="region of interest" description="Disordered" evidence="8">
    <location>
        <begin position="24"/>
        <end position="53"/>
    </location>
</feature>
<keyword evidence="2" id="KW-0813">Transport</keyword>
<feature type="domain" description="TonB-dependent receptor plug" evidence="9">
    <location>
        <begin position="71"/>
        <end position="151"/>
    </location>
</feature>
<accession>A0A1Y6CQA6</accession>
<dbReference type="OrthoDB" id="607931at2"/>
<keyword evidence="7" id="KW-0998">Cell outer membrane</keyword>
<dbReference type="PANTHER" id="PTHR30069">
    <property type="entry name" value="TONB-DEPENDENT OUTER MEMBRANE RECEPTOR"/>
    <property type="match status" value="1"/>
</dbReference>